<name>A0A4D6MFC2_VIGUN</name>
<reference evidence="1 2" key="1">
    <citation type="submission" date="2019-04" db="EMBL/GenBank/DDBJ databases">
        <title>An improved genome assembly and genetic linkage map for asparagus bean, Vigna unguiculata ssp. sesquipedialis.</title>
        <authorList>
            <person name="Xia Q."/>
            <person name="Zhang R."/>
            <person name="Dong Y."/>
        </authorList>
    </citation>
    <scope>NUCLEOTIDE SEQUENCE [LARGE SCALE GENOMIC DNA]</scope>
    <source>
        <tissue evidence="1">Leaf</tissue>
    </source>
</reference>
<dbReference type="EMBL" id="CP039351">
    <property type="protein sequence ID" value="QCD99483.1"/>
    <property type="molecule type" value="Genomic_DNA"/>
</dbReference>
<dbReference type="Proteomes" id="UP000501690">
    <property type="component" value="Linkage Group LG7"/>
</dbReference>
<sequence length="159" mass="17640">MARRSDFRRGGRDWFASLLRCYRFMKAAMAAGAGAVEARWRWRDCVSQGVAMMEARRCAEQASRRRGGSCADVSAGESWLLIPTCNGGAGTSMVAAGVADEGGVQESSRRRLRDGGGASRWLPALQVGARRDLMEEDGGVATVVDWWWSARRWRQRLPW</sequence>
<keyword evidence="2" id="KW-1185">Reference proteome</keyword>
<evidence type="ECO:0000313" key="2">
    <source>
        <dbReference type="Proteomes" id="UP000501690"/>
    </source>
</evidence>
<dbReference type="AlphaFoldDB" id="A0A4D6MFC2"/>
<protein>
    <submittedName>
        <fullName evidence="1">Uncharacterized protein</fullName>
    </submittedName>
</protein>
<evidence type="ECO:0000313" key="1">
    <source>
        <dbReference type="EMBL" id="QCD99483.1"/>
    </source>
</evidence>
<accession>A0A4D6MFC2</accession>
<organism evidence="1 2">
    <name type="scientific">Vigna unguiculata</name>
    <name type="common">Cowpea</name>
    <dbReference type="NCBI Taxonomy" id="3917"/>
    <lineage>
        <taxon>Eukaryota</taxon>
        <taxon>Viridiplantae</taxon>
        <taxon>Streptophyta</taxon>
        <taxon>Embryophyta</taxon>
        <taxon>Tracheophyta</taxon>
        <taxon>Spermatophyta</taxon>
        <taxon>Magnoliopsida</taxon>
        <taxon>eudicotyledons</taxon>
        <taxon>Gunneridae</taxon>
        <taxon>Pentapetalae</taxon>
        <taxon>rosids</taxon>
        <taxon>fabids</taxon>
        <taxon>Fabales</taxon>
        <taxon>Fabaceae</taxon>
        <taxon>Papilionoideae</taxon>
        <taxon>50 kb inversion clade</taxon>
        <taxon>NPAAA clade</taxon>
        <taxon>indigoferoid/millettioid clade</taxon>
        <taxon>Phaseoleae</taxon>
        <taxon>Vigna</taxon>
    </lineage>
</organism>
<gene>
    <name evidence="1" type="ORF">DEO72_LG7g765</name>
</gene>
<proteinExistence type="predicted"/>